<evidence type="ECO:0000259" key="12">
    <source>
        <dbReference type="PROSITE" id="PS51384"/>
    </source>
</evidence>
<dbReference type="CDD" id="cd06186">
    <property type="entry name" value="NOX_Duox_like_FAD_NADP"/>
    <property type="match status" value="1"/>
</dbReference>
<dbReference type="InterPro" id="IPR017927">
    <property type="entry name" value="FAD-bd_FR_type"/>
</dbReference>
<feature type="transmembrane region" description="Helical" evidence="11">
    <location>
        <begin position="422"/>
        <end position="443"/>
    </location>
</feature>
<name>A0A9P8EN61_AURME</name>
<dbReference type="GO" id="GO:0005886">
    <property type="term" value="C:plasma membrane"/>
    <property type="evidence" value="ECO:0007669"/>
    <property type="project" value="TreeGrafter"/>
</dbReference>
<dbReference type="GO" id="GO:0000293">
    <property type="term" value="F:ferric-chelate reductase activity"/>
    <property type="evidence" value="ECO:0007669"/>
    <property type="project" value="TreeGrafter"/>
</dbReference>
<evidence type="ECO:0000256" key="3">
    <source>
        <dbReference type="ARBA" id="ARBA00022448"/>
    </source>
</evidence>
<gene>
    <name evidence="13" type="ORF">KCU76_g5003</name>
</gene>
<keyword evidence="9" id="KW-0325">Glycoprotein</keyword>
<dbReference type="PANTHER" id="PTHR32361">
    <property type="entry name" value="FERRIC/CUPRIC REDUCTASE TRANSMEMBRANE COMPONENT"/>
    <property type="match status" value="1"/>
</dbReference>
<dbReference type="InterPro" id="IPR000778">
    <property type="entry name" value="Cyt_b245_heavy_chain"/>
</dbReference>
<evidence type="ECO:0000313" key="13">
    <source>
        <dbReference type="EMBL" id="KAG9694758.1"/>
    </source>
</evidence>
<dbReference type="InterPro" id="IPR039261">
    <property type="entry name" value="FNR_nucleotide-bd"/>
</dbReference>
<feature type="transmembrane region" description="Helical" evidence="11">
    <location>
        <begin position="310"/>
        <end position="330"/>
    </location>
</feature>
<dbReference type="InterPro" id="IPR013121">
    <property type="entry name" value="Fe_red_NAD-bd_6"/>
</dbReference>
<evidence type="ECO:0000256" key="5">
    <source>
        <dbReference type="ARBA" id="ARBA00022989"/>
    </source>
</evidence>
<feature type="transmembrane region" description="Helical" evidence="11">
    <location>
        <begin position="455"/>
        <end position="478"/>
    </location>
</feature>
<dbReference type="EMBL" id="JAHFXF010000151">
    <property type="protein sequence ID" value="KAG9694758.1"/>
    <property type="molecule type" value="Genomic_DNA"/>
</dbReference>
<keyword evidence="5 11" id="KW-1133">Transmembrane helix</keyword>
<dbReference type="AlphaFoldDB" id="A0A9P8EN61"/>
<evidence type="ECO:0000256" key="8">
    <source>
        <dbReference type="ARBA" id="ARBA00023136"/>
    </source>
</evidence>
<reference evidence="13" key="1">
    <citation type="journal article" date="2021" name="J Fungi (Basel)">
        <title>Virulence traits and population genomics of the black yeast Aureobasidium melanogenum.</title>
        <authorList>
            <person name="Cernosa A."/>
            <person name="Sun X."/>
            <person name="Gostincar C."/>
            <person name="Fang C."/>
            <person name="Gunde-Cimerman N."/>
            <person name="Song Z."/>
        </authorList>
    </citation>
    <scope>NUCLEOTIDE SEQUENCE</scope>
    <source>
        <strain evidence="13">EXF-9911</strain>
    </source>
</reference>
<evidence type="ECO:0000256" key="2">
    <source>
        <dbReference type="ARBA" id="ARBA00006278"/>
    </source>
</evidence>
<comment type="similarity">
    <text evidence="2">Belongs to the ferric reductase (FRE) family.</text>
</comment>
<dbReference type="InterPro" id="IPR013130">
    <property type="entry name" value="Fe3_Rdtase_TM_dom"/>
</dbReference>
<keyword evidence="7" id="KW-0406">Ion transport</keyword>
<dbReference type="Pfam" id="PF01794">
    <property type="entry name" value="Ferric_reduct"/>
    <property type="match status" value="1"/>
</dbReference>
<dbReference type="Proteomes" id="UP000779574">
    <property type="component" value="Unassembled WGS sequence"/>
</dbReference>
<keyword evidence="6" id="KW-0560">Oxidoreductase</keyword>
<feature type="transmembrane region" description="Helical" evidence="11">
    <location>
        <begin position="353"/>
        <end position="378"/>
    </location>
</feature>
<dbReference type="GO" id="GO:0006826">
    <property type="term" value="P:iron ion transport"/>
    <property type="evidence" value="ECO:0007669"/>
    <property type="project" value="TreeGrafter"/>
</dbReference>
<evidence type="ECO:0000256" key="6">
    <source>
        <dbReference type="ARBA" id="ARBA00023002"/>
    </source>
</evidence>
<reference evidence="13" key="2">
    <citation type="submission" date="2021-08" db="EMBL/GenBank/DDBJ databases">
        <authorList>
            <person name="Gostincar C."/>
            <person name="Sun X."/>
            <person name="Song Z."/>
            <person name="Gunde-Cimerman N."/>
        </authorList>
    </citation>
    <scope>NUCLEOTIDE SEQUENCE</scope>
    <source>
        <strain evidence="13">EXF-9911</strain>
    </source>
</reference>
<feature type="non-terminal residue" evidence="13">
    <location>
        <position position="1"/>
    </location>
</feature>
<keyword evidence="8 11" id="KW-0472">Membrane</keyword>
<keyword evidence="3" id="KW-0813">Transport</keyword>
<dbReference type="GO" id="GO:0006879">
    <property type="term" value="P:intracellular iron ion homeostasis"/>
    <property type="evidence" value="ECO:0007669"/>
    <property type="project" value="TreeGrafter"/>
</dbReference>
<dbReference type="Gene3D" id="3.40.50.80">
    <property type="entry name" value="Nucleotide-binding domain of ferredoxin-NADP reductase (FNR) module"/>
    <property type="match status" value="1"/>
</dbReference>
<dbReference type="SFLD" id="SFLDS00052">
    <property type="entry name" value="Ferric_Reductase_Domain"/>
    <property type="match status" value="1"/>
</dbReference>
<dbReference type="GO" id="GO:0015677">
    <property type="term" value="P:copper ion import"/>
    <property type="evidence" value="ECO:0007669"/>
    <property type="project" value="TreeGrafter"/>
</dbReference>
<dbReference type="PANTHER" id="PTHR32361:SF9">
    <property type="entry name" value="FERRIC REDUCTASE TRANSMEMBRANE COMPONENT 3-RELATED"/>
    <property type="match status" value="1"/>
</dbReference>
<evidence type="ECO:0000256" key="11">
    <source>
        <dbReference type="SAM" id="Phobius"/>
    </source>
</evidence>
<evidence type="ECO:0000256" key="4">
    <source>
        <dbReference type="ARBA" id="ARBA00022692"/>
    </source>
</evidence>
<dbReference type="SUPFAM" id="SSF52343">
    <property type="entry name" value="Ferredoxin reductase-like, C-terminal NADP-linked domain"/>
    <property type="match status" value="1"/>
</dbReference>
<dbReference type="PROSITE" id="PS51384">
    <property type="entry name" value="FAD_FR"/>
    <property type="match status" value="1"/>
</dbReference>
<keyword evidence="4 11" id="KW-0812">Transmembrane</keyword>
<feature type="domain" description="FAD-binding FR-type" evidence="12">
    <location>
        <begin position="491"/>
        <end position="656"/>
    </location>
</feature>
<evidence type="ECO:0000256" key="7">
    <source>
        <dbReference type="ARBA" id="ARBA00023065"/>
    </source>
</evidence>
<comment type="caution">
    <text evidence="13">The sequence shown here is derived from an EMBL/GenBank/DDBJ whole genome shotgun (WGS) entry which is preliminary data.</text>
</comment>
<proteinExistence type="inferred from homology"/>
<organism evidence="13 14">
    <name type="scientific">Aureobasidium melanogenum</name>
    <name type="common">Aureobasidium pullulans var. melanogenum</name>
    <dbReference type="NCBI Taxonomy" id="46634"/>
    <lineage>
        <taxon>Eukaryota</taxon>
        <taxon>Fungi</taxon>
        <taxon>Dikarya</taxon>
        <taxon>Ascomycota</taxon>
        <taxon>Pezizomycotina</taxon>
        <taxon>Dothideomycetes</taxon>
        <taxon>Dothideomycetidae</taxon>
        <taxon>Dothideales</taxon>
        <taxon>Saccotheciaceae</taxon>
        <taxon>Aureobasidium</taxon>
    </lineage>
</organism>
<comment type="subcellular location">
    <subcellularLocation>
        <location evidence="1">Membrane</location>
        <topology evidence="1">Multi-pass membrane protein</topology>
    </subcellularLocation>
</comment>
<feature type="transmembrane region" description="Helical" evidence="11">
    <location>
        <begin position="390"/>
        <end position="410"/>
    </location>
</feature>
<accession>A0A9P8EN61</accession>
<dbReference type="PRINTS" id="PR00466">
    <property type="entry name" value="GP91PHOX"/>
</dbReference>
<evidence type="ECO:0000313" key="14">
    <source>
        <dbReference type="Proteomes" id="UP000779574"/>
    </source>
</evidence>
<evidence type="ECO:0000256" key="9">
    <source>
        <dbReference type="ARBA" id="ARBA00023180"/>
    </source>
</evidence>
<feature type="transmembrane region" description="Helical" evidence="11">
    <location>
        <begin position="233"/>
        <end position="252"/>
    </location>
</feature>
<dbReference type="InterPro" id="IPR051410">
    <property type="entry name" value="Ferric/Cupric_Reductase"/>
</dbReference>
<protein>
    <submittedName>
        <fullName evidence="13">Plasma membrane ferric-chelate reductase</fullName>
    </submittedName>
</protein>
<feature type="region of interest" description="Disordered" evidence="10">
    <location>
        <begin position="40"/>
        <end position="63"/>
    </location>
</feature>
<sequence length="819" mass="93429">MRFSHLFRDILSGVIFPELRSEWDNLSQDSIYTIKLPRTKAQAHKKPDERTGEPTVESDPNSSPDACNAACEAVETCFQWAHLNFTTVEETKQFSGGVCYLSSVFRFVSYNYLTFSGEGHGIYYGPKCINPLWTISTYASGKTFCTDNEIAIGFEKIRKECESDGLAFLDWQQVVANITHDDIAQMRVVEFEEVPAGTNITTPVRLSNSFFGRVGNTLMTWEYEMNWHHQSSVALYAFWGIAFGVSTIVHFLKSTNISFHAPYVQSSTATQILQSAWMWVRVNLIIPPAFGSHHQRLLYWCTIPTRMESAVVLAFYLLTTYLSVSHYRLISNNIYWNDKSQQLWRYVADRTGIMAYATLPLIWIFAGRNHVFMWATGLSYRTFNIYHRHIARAGTILAIVHSAVYTWLFVEFEGWSVFKREFTQLWLLLGVVATITMCILLLFSASWLRVKFYEIFLVLHIVLSVIILAGCFLHTSIFDNKYDAYLWPIVIVWLLDRVLRLLRLIACNIHVHLSKQVMHRTRSIASYSRESEVIRLDIRTSSILAQPAAGQFYYLYQPSTWQGYENHPFTLGAWYSQSSASEDTDTYLLQHDDLPNEFDPSDFSSKYQATVRSLTFWVRPYDGWTRRLRDECLLAPTQTTKPTILLEGPYGHHCPISSFDSVLLIAGGTGIASAVPYILEHVALSKAGSSDTTHMHLLWTARQASFIGEVFAQELRTVAQRDDFSADLFFTRQSETPKHGEEQPRGEEHENLRSKLQYGRPDIAAAIAKAATRAELTGTKVAVLVCGPPAMADEARLAVHRSLKHGCSNLEYFEESFGW</sequence>
<dbReference type="SFLD" id="SFLDG01168">
    <property type="entry name" value="Ferric_reductase_subgroup_(FRE"/>
    <property type="match status" value="1"/>
</dbReference>
<evidence type="ECO:0000256" key="10">
    <source>
        <dbReference type="SAM" id="MobiDB-lite"/>
    </source>
</evidence>
<dbReference type="Pfam" id="PF08030">
    <property type="entry name" value="NAD_binding_6"/>
    <property type="match status" value="1"/>
</dbReference>
<dbReference type="OrthoDB" id="167398at2759"/>
<evidence type="ECO:0000256" key="1">
    <source>
        <dbReference type="ARBA" id="ARBA00004141"/>
    </source>
</evidence>